<dbReference type="AlphaFoldDB" id="A0AAU9W4J1"/>
<evidence type="ECO:0000313" key="2">
    <source>
        <dbReference type="Proteomes" id="UP001159428"/>
    </source>
</evidence>
<organism evidence="1 2">
    <name type="scientific">Pocillopora meandrina</name>
    <dbReference type="NCBI Taxonomy" id="46732"/>
    <lineage>
        <taxon>Eukaryota</taxon>
        <taxon>Metazoa</taxon>
        <taxon>Cnidaria</taxon>
        <taxon>Anthozoa</taxon>
        <taxon>Hexacorallia</taxon>
        <taxon>Scleractinia</taxon>
        <taxon>Astrocoeniina</taxon>
        <taxon>Pocilloporidae</taxon>
        <taxon>Pocillopora</taxon>
    </lineage>
</organism>
<keyword evidence="2" id="KW-1185">Reference proteome</keyword>
<name>A0AAU9W4J1_9CNID</name>
<dbReference type="EMBL" id="CALNXJ010000009">
    <property type="protein sequence ID" value="CAH3103819.1"/>
    <property type="molecule type" value="Genomic_DNA"/>
</dbReference>
<reference evidence="1 2" key="1">
    <citation type="submission" date="2022-05" db="EMBL/GenBank/DDBJ databases">
        <authorList>
            <consortium name="Genoscope - CEA"/>
            <person name="William W."/>
        </authorList>
    </citation>
    <scope>NUCLEOTIDE SEQUENCE [LARGE SCALE GENOMIC DNA]</scope>
</reference>
<accession>A0AAU9W4J1</accession>
<dbReference type="Proteomes" id="UP001159428">
    <property type="component" value="Unassembled WGS sequence"/>
</dbReference>
<feature type="non-terminal residue" evidence="1">
    <location>
        <position position="102"/>
    </location>
</feature>
<comment type="caution">
    <text evidence="1">The sequence shown here is derived from an EMBL/GenBank/DDBJ whole genome shotgun (WGS) entry which is preliminary data.</text>
</comment>
<evidence type="ECO:0000313" key="1">
    <source>
        <dbReference type="EMBL" id="CAH3103819.1"/>
    </source>
</evidence>
<proteinExistence type="predicted"/>
<gene>
    <name evidence="1" type="ORF">PMEA_00035297</name>
</gene>
<sequence>MFLLRTFFGMKKKVEKGKVKKKKSGKVNLEEDITWNELMTSQLSKSRSNAILDFDHDCFGFLFYGKGREGREKGYTLLDKDDFKKCDLLENWDRVIDCNGNG</sequence>
<protein>
    <submittedName>
        <fullName evidence="1">Uncharacterized protein</fullName>
    </submittedName>
</protein>